<accession>A0A1M5X8U7</accession>
<dbReference type="GO" id="GO:0005524">
    <property type="term" value="F:ATP binding"/>
    <property type="evidence" value="ECO:0007669"/>
    <property type="project" value="UniProtKB-KW"/>
</dbReference>
<dbReference type="OrthoDB" id="2079174at2"/>
<evidence type="ECO:0000259" key="11">
    <source>
        <dbReference type="PROSITE" id="PS50893"/>
    </source>
</evidence>
<keyword evidence="7 10" id="KW-1133">Transmembrane helix</keyword>
<keyword evidence="4 10" id="KW-0812">Transmembrane</keyword>
<dbReference type="InterPro" id="IPR017911">
    <property type="entry name" value="MacB-like_ATP-bd"/>
</dbReference>
<keyword evidence="8 10" id="KW-0472">Membrane</keyword>
<evidence type="ECO:0000256" key="5">
    <source>
        <dbReference type="ARBA" id="ARBA00022741"/>
    </source>
</evidence>
<comment type="similarity">
    <text evidence="9">Belongs to the ABC transporter superfamily. Macrolide exporter (TC 3.A.1.122) family.</text>
</comment>
<dbReference type="InterPro" id="IPR003838">
    <property type="entry name" value="ABC3_permease_C"/>
</dbReference>
<keyword evidence="6" id="KW-0067">ATP-binding</keyword>
<organism evidence="12 13">
    <name type="scientific">Clostridium collagenovorans DSM 3089</name>
    <dbReference type="NCBI Taxonomy" id="1121306"/>
    <lineage>
        <taxon>Bacteria</taxon>
        <taxon>Bacillati</taxon>
        <taxon>Bacillota</taxon>
        <taxon>Clostridia</taxon>
        <taxon>Eubacteriales</taxon>
        <taxon>Clostridiaceae</taxon>
        <taxon>Clostridium</taxon>
    </lineage>
</organism>
<dbReference type="EMBL" id="FQXP01000007">
    <property type="protein sequence ID" value="SHH95633.1"/>
    <property type="molecule type" value="Genomic_DNA"/>
</dbReference>
<evidence type="ECO:0000256" key="8">
    <source>
        <dbReference type="ARBA" id="ARBA00023136"/>
    </source>
</evidence>
<dbReference type="STRING" id="1121306.SAMN02745196_02066"/>
<dbReference type="InterPro" id="IPR027417">
    <property type="entry name" value="P-loop_NTPase"/>
</dbReference>
<dbReference type="PROSITE" id="PS00211">
    <property type="entry name" value="ABC_TRANSPORTER_1"/>
    <property type="match status" value="1"/>
</dbReference>
<dbReference type="InterPro" id="IPR003439">
    <property type="entry name" value="ABC_transporter-like_ATP-bd"/>
</dbReference>
<feature type="transmembrane region" description="Helical" evidence="10">
    <location>
        <begin position="520"/>
        <end position="541"/>
    </location>
</feature>
<dbReference type="GO" id="GO:0022857">
    <property type="term" value="F:transmembrane transporter activity"/>
    <property type="evidence" value="ECO:0007669"/>
    <property type="project" value="TreeGrafter"/>
</dbReference>
<dbReference type="Pfam" id="PF00005">
    <property type="entry name" value="ABC_tran"/>
    <property type="match status" value="1"/>
</dbReference>
<keyword evidence="12" id="KW-0449">Lipoprotein</keyword>
<evidence type="ECO:0000256" key="6">
    <source>
        <dbReference type="ARBA" id="ARBA00022840"/>
    </source>
</evidence>
<dbReference type="InterPro" id="IPR015854">
    <property type="entry name" value="ABC_transpr_LolD-like"/>
</dbReference>
<dbReference type="SUPFAM" id="SSF52540">
    <property type="entry name" value="P-loop containing nucleoside triphosphate hydrolases"/>
    <property type="match status" value="1"/>
</dbReference>
<keyword evidence="5" id="KW-0547">Nucleotide-binding</keyword>
<evidence type="ECO:0000256" key="4">
    <source>
        <dbReference type="ARBA" id="ARBA00022692"/>
    </source>
</evidence>
<dbReference type="PROSITE" id="PS50893">
    <property type="entry name" value="ABC_TRANSPORTER_2"/>
    <property type="match status" value="1"/>
</dbReference>
<evidence type="ECO:0000256" key="9">
    <source>
        <dbReference type="ARBA" id="ARBA00038388"/>
    </source>
</evidence>
<name>A0A1M5X8U7_9CLOT</name>
<feature type="transmembrane region" description="Helical" evidence="10">
    <location>
        <begin position="572"/>
        <end position="594"/>
    </location>
</feature>
<comment type="subcellular location">
    <subcellularLocation>
        <location evidence="1">Cell inner membrane</location>
        <topology evidence="1">Multi-pass membrane protein</topology>
    </subcellularLocation>
</comment>
<proteinExistence type="inferred from homology"/>
<dbReference type="Pfam" id="PF02687">
    <property type="entry name" value="FtsX"/>
    <property type="match status" value="1"/>
</dbReference>
<dbReference type="GO" id="GO:0005886">
    <property type="term" value="C:plasma membrane"/>
    <property type="evidence" value="ECO:0007669"/>
    <property type="project" value="UniProtKB-SubCell"/>
</dbReference>
<dbReference type="CDD" id="cd03255">
    <property type="entry name" value="ABC_MJ0796_LolCDE_FtsE"/>
    <property type="match status" value="1"/>
</dbReference>
<feature type="transmembrane region" description="Helical" evidence="10">
    <location>
        <begin position="606"/>
        <end position="632"/>
    </location>
</feature>
<dbReference type="SMART" id="SM00382">
    <property type="entry name" value="AAA"/>
    <property type="match status" value="1"/>
</dbReference>
<evidence type="ECO:0000313" key="13">
    <source>
        <dbReference type="Proteomes" id="UP000184526"/>
    </source>
</evidence>
<feature type="domain" description="ABC transporter" evidence="11">
    <location>
        <begin position="2"/>
        <end position="236"/>
    </location>
</feature>
<dbReference type="Gene3D" id="3.40.50.300">
    <property type="entry name" value="P-loop containing nucleotide triphosphate hydrolases"/>
    <property type="match status" value="1"/>
</dbReference>
<keyword evidence="2" id="KW-0813">Transport</keyword>
<dbReference type="RefSeq" id="WP_072831937.1">
    <property type="nucleotide sequence ID" value="NZ_FQXP01000007.1"/>
</dbReference>
<dbReference type="GO" id="GO:0016887">
    <property type="term" value="F:ATP hydrolysis activity"/>
    <property type="evidence" value="ECO:0007669"/>
    <property type="project" value="InterPro"/>
</dbReference>
<keyword evidence="13" id="KW-1185">Reference proteome</keyword>
<reference evidence="12 13" key="1">
    <citation type="submission" date="2016-11" db="EMBL/GenBank/DDBJ databases">
        <authorList>
            <person name="Jaros S."/>
            <person name="Januszkiewicz K."/>
            <person name="Wedrychowicz H."/>
        </authorList>
    </citation>
    <scope>NUCLEOTIDE SEQUENCE [LARGE SCALE GENOMIC DNA]</scope>
    <source>
        <strain evidence="12 13">DSM 3089</strain>
    </source>
</reference>
<dbReference type="AlphaFoldDB" id="A0A1M5X8U7"/>
<protein>
    <submittedName>
        <fullName evidence="12">ABC-type lipoprotein export system, ATPase component</fullName>
    </submittedName>
</protein>
<gene>
    <name evidence="12" type="ORF">SAMN02745196_02066</name>
</gene>
<feature type="transmembrane region" description="Helical" evidence="10">
    <location>
        <begin position="283"/>
        <end position="304"/>
    </location>
</feature>
<dbReference type="InterPro" id="IPR003593">
    <property type="entry name" value="AAA+_ATPase"/>
</dbReference>
<dbReference type="PANTHER" id="PTHR24220">
    <property type="entry name" value="IMPORT ATP-BINDING PROTEIN"/>
    <property type="match status" value="1"/>
</dbReference>
<evidence type="ECO:0000256" key="7">
    <source>
        <dbReference type="ARBA" id="ARBA00022989"/>
    </source>
</evidence>
<evidence type="ECO:0000313" key="12">
    <source>
        <dbReference type="EMBL" id="SHH95633.1"/>
    </source>
</evidence>
<keyword evidence="3" id="KW-1003">Cell membrane</keyword>
<evidence type="ECO:0000256" key="10">
    <source>
        <dbReference type="SAM" id="Phobius"/>
    </source>
</evidence>
<sequence>MIALKRLNKSFGDTKIYNEVNYIFKENKLTCFFGPSGSGKTTLLNLIAGFDSDYEGEIKAEGVRLKDLSMDELCEYRFNNIGFVFQNYNLLKGYTALENVLMGINLKNEITECEKRKMALEILRSLGIADKKDQSVETMSGGQKQRVAIARALINDPKIILADEPTGALDGEATKVIMEILKEISKEKTVIIITHDEEVAHYADEIIELEEYGIAIKKSAIERGNDEIRADEEELLSNESLAMKVLAEKLESKNGIEDKTYVKPKLSKKISTKLSMKNFRIHFFKFMIAAIIIAFGSSAFVGSLSSKKITGRIIEEFKTKNFFYNSGQAPINKEIKKTHEEILNILKAKEDVENVYFQYDLENITLKSGDKSLEVEYKVPTALSKESLVYGDMPKGNKKEIVIAMNMANRLSSDTKALLGKEIVLQYKDKDGTIKEEKLIVCGLTNSQYQDFVVSSNVEKGIYDNTNIHKDKPTAVAFEVKNFEEISRVDKELRDLGIEVLTRAEEVDSFQNSFVKLIKLYTALSYIILVVGMAISAVMLYKVSIERYTEVGLLGALGYKMKNINSIIFKESLYFAMLSTGLSGAFIFVLQEVYKKQFGYGLELNIMSFVILVGINLVLAMVLSNVINLRLIKTEPAKALRS</sequence>
<dbReference type="Proteomes" id="UP000184526">
    <property type="component" value="Unassembled WGS sequence"/>
</dbReference>
<evidence type="ECO:0000256" key="2">
    <source>
        <dbReference type="ARBA" id="ARBA00022448"/>
    </source>
</evidence>
<evidence type="ECO:0000256" key="1">
    <source>
        <dbReference type="ARBA" id="ARBA00004429"/>
    </source>
</evidence>
<dbReference type="InterPro" id="IPR017871">
    <property type="entry name" value="ABC_transporter-like_CS"/>
</dbReference>
<evidence type="ECO:0000256" key="3">
    <source>
        <dbReference type="ARBA" id="ARBA00022475"/>
    </source>
</evidence>